<evidence type="ECO:0008006" key="4">
    <source>
        <dbReference type="Google" id="ProtNLM"/>
    </source>
</evidence>
<dbReference type="Pfam" id="PF07364">
    <property type="entry name" value="DUF1485"/>
    <property type="match status" value="1"/>
</dbReference>
<feature type="domain" description="Microcystin LR degradation protein MlrC N-terminal" evidence="2">
    <location>
        <begin position="4"/>
        <end position="293"/>
    </location>
</feature>
<dbReference type="PIRSF" id="PIRSF012702">
    <property type="entry name" value="UCP012702"/>
    <property type="match status" value="1"/>
</dbReference>
<feature type="domain" description="Microcystin LR degradation protein MlrC C-terminal" evidence="1">
    <location>
        <begin position="311"/>
        <end position="495"/>
    </location>
</feature>
<dbReference type="EMBL" id="CADCWF010000034">
    <property type="protein sequence ID" value="CAA9539602.1"/>
    <property type="molecule type" value="Genomic_DNA"/>
</dbReference>
<evidence type="ECO:0000259" key="1">
    <source>
        <dbReference type="Pfam" id="PF07171"/>
    </source>
</evidence>
<sequence length="510" mass="53795">MSPRVAAAQISHETNRFSVVLTDYAAFEASGLSVGEAIRPSLWGSNSEFGGFLAGAERHGLDLRPIVAVWATPSGLVTAEAIGRLTDLLVGGLERALADGPLDGVLLALHGAMVTETDHDGDAGLLEAVRRAVGPAVPIVATLDLHANVSKRMVAAADLLVGFDTYPHVDMAERGEEACAHLARLIRGEVRPTAALRKPPMLPTSQRMLTDRMPMRRLVERAHAMEEDPRVVNVTVSGGFPPADVPEAGFSVLVTTDDDPALAAELAEALAREAWDLRHGFLGGVTGWAEAVALIRDLGRGELPGSGPLVLVDIADNPWTGGPGDSAELVRFLLANKVAGAAVALVKDPETVAQARAVDPGATIEVRLGGKTDALHGEPLPVRAYVRLVSDGRYVNEGPMLAGVGVDLGPSAVLHCTSPEGGTPPVETLVTSRAETPIDLNVFRSHGIEPTRRTVLGLKGKGHFRASFEPISRRVALVEGPGITGADLSRLAFRHVRRPIWPLDPEAAYP</sequence>
<dbReference type="InterPro" id="IPR010799">
    <property type="entry name" value="MlrC_C"/>
</dbReference>
<evidence type="ECO:0000259" key="2">
    <source>
        <dbReference type="Pfam" id="PF07364"/>
    </source>
</evidence>
<name>A0A6J4U6N6_9BACT</name>
<accession>A0A6J4U6N6</accession>
<dbReference type="InterPro" id="IPR009197">
    <property type="entry name" value="MlrC"/>
</dbReference>
<evidence type="ECO:0000313" key="3">
    <source>
        <dbReference type="EMBL" id="CAA9539602.1"/>
    </source>
</evidence>
<dbReference type="InterPro" id="IPR015995">
    <property type="entry name" value="MlrC_N"/>
</dbReference>
<protein>
    <recommendedName>
        <fullName evidence="4">MlrC</fullName>
    </recommendedName>
</protein>
<gene>
    <name evidence="3" type="ORF">AVDCRST_MAG59-716</name>
</gene>
<reference evidence="3" key="1">
    <citation type="submission" date="2020-02" db="EMBL/GenBank/DDBJ databases">
        <authorList>
            <person name="Meier V. D."/>
        </authorList>
    </citation>
    <scope>NUCLEOTIDE SEQUENCE</scope>
    <source>
        <strain evidence="3">AVDCRST_MAG59</strain>
    </source>
</reference>
<proteinExistence type="predicted"/>
<dbReference type="Pfam" id="PF07171">
    <property type="entry name" value="MlrC_C"/>
    <property type="match status" value="1"/>
</dbReference>
<dbReference type="AlphaFoldDB" id="A0A6J4U6N6"/>
<organism evidence="3">
    <name type="scientific">uncultured Thermomicrobiales bacterium</name>
    <dbReference type="NCBI Taxonomy" id="1645740"/>
    <lineage>
        <taxon>Bacteria</taxon>
        <taxon>Pseudomonadati</taxon>
        <taxon>Thermomicrobiota</taxon>
        <taxon>Thermomicrobia</taxon>
        <taxon>Thermomicrobiales</taxon>
        <taxon>environmental samples</taxon>
    </lineage>
</organism>